<feature type="chain" id="PRO_5042017226" description="DUF4493 domain-containing protein" evidence="1">
    <location>
        <begin position="23"/>
        <end position="588"/>
    </location>
</feature>
<name>A0AAD2TR63_PARDI</name>
<dbReference type="PROSITE" id="PS51257">
    <property type="entry name" value="PROKAR_LIPOPROTEIN"/>
    <property type="match status" value="1"/>
</dbReference>
<dbReference type="Proteomes" id="UP000006262">
    <property type="component" value="Unassembled WGS sequence"/>
</dbReference>
<proteinExistence type="predicted"/>
<organism evidence="2 3">
    <name type="scientific">Parabacteroides distasonis CL09T03C24</name>
    <dbReference type="NCBI Taxonomy" id="999417"/>
    <lineage>
        <taxon>Bacteria</taxon>
        <taxon>Pseudomonadati</taxon>
        <taxon>Bacteroidota</taxon>
        <taxon>Bacteroidia</taxon>
        <taxon>Bacteroidales</taxon>
        <taxon>Tannerellaceae</taxon>
        <taxon>Parabacteroides</taxon>
    </lineage>
</organism>
<evidence type="ECO:0008006" key="4">
    <source>
        <dbReference type="Google" id="ProtNLM"/>
    </source>
</evidence>
<evidence type="ECO:0000313" key="2">
    <source>
        <dbReference type="EMBL" id="EKN29684.1"/>
    </source>
</evidence>
<dbReference type="AlphaFoldDB" id="A0AAD2TR63"/>
<keyword evidence="1" id="KW-0732">Signal</keyword>
<dbReference type="InterPro" id="IPR027840">
    <property type="entry name" value="DUF4493"/>
</dbReference>
<dbReference type="RefSeq" id="WP_005864080.1">
    <property type="nucleotide sequence ID" value="NZ_JH976486.1"/>
</dbReference>
<evidence type="ECO:0000313" key="3">
    <source>
        <dbReference type="Proteomes" id="UP000006262"/>
    </source>
</evidence>
<dbReference type="Gene3D" id="2.60.120.890">
    <property type="entry name" value="BT2081, beta-jelly-roll domain"/>
    <property type="match status" value="1"/>
</dbReference>
<sequence>MRKMIRQIMTLATLCWMVAGCADEVIDRNGGKGEGRLLLTGIEVESAVSDVQTKASLAEGVIPTVSDFTITIVCAATGETVKTLPPGVEAGCFLPVGEYRVKAAYGGEAGMSAVPYFYGESDKVTIVEGEVKSVSLTAFLASAVIRPQMADQLVEQYNFYTLTVSETGGSGVTPSQTLTNGEDFFVSGGKGKTYNLILAGQNKLGETVTHTWSYSDLVRRTRYIVQCDPDLPAFTLPAQSDGDVWSKFIYITPMTADNMTAHKADMADKVIANVVYEASADNGETWIPSDKTSDGRYVIKGLEPSKNYTIRSRFGGVLSSNTQTVTTESAQVIANGDMEAWSSTKLHSGNGTWDADMYCDYCTNWNTRNEKTTNGAENANSGGVFGSNKGSGYGVRWRWCSGTWSTTDKKDGEKAAEISTLAFYNSNVSGSWKRASVYSYTRDNGTAYVGYLFTGTFDKNSDSYSLGIAHTARPKSISFDYKYAPLPSTDQCIAYAKIYDSNNVEIATTQEFNSMTQDVYKKETLNFTYTQSTTKAAYIGIFFQSGTNTDIGNMRQVEGGYSTSPYNQDRVVGSVLKIDNVTLNYDYE</sequence>
<dbReference type="Pfam" id="PF14900">
    <property type="entry name" value="DUF4493"/>
    <property type="match status" value="1"/>
</dbReference>
<dbReference type="EMBL" id="AGZN01000012">
    <property type="protein sequence ID" value="EKN29684.1"/>
    <property type="molecule type" value="Genomic_DNA"/>
</dbReference>
<reference evidence="2 3" key="1">
    <citation type="submission" date="2012-02" db="EMBL/GenBank/DDBJ databases">
        <title>The Genome Sequence of Parabacteroides distasonis CL09T03C24.</title>
        <authorList>
            <consortium name="The Broad Institute Genome Sequencing Platform"/>
            <person name="Earl A."/>
            <person name="Ward D."/>
            <person name="Feldgarden M."/>
            <person name="Gevers D."/>
            <person name="Zitomersky N.L."/>
            <person name="Coyne M.J."/>
            <person name="Comstock L.E."/>
            <person name="Young S.K."/>
            <person name="Zeng Q."/>
            <person name="Gargeya S."/>
            <person name="Fitzgerald M."/>
            <person name="Haas B."/>
            <person name="Abouelleil A."/>
            <person name="Alvarado L."/>
            <person name="Arachchi H.M."/>
            <person name="Berlin A."/>
            <person name="Chapman S.B."/>
            <person name="Gearin G."/>
            <person name="Goldberg J."/>
            <person name="Griggs A."/>
            <person name="Gujja S."/>
            <person name="Hansen M."/>
            <person name="Heiman D."/>
            <person name="Howarth C."/>
            <person name="Larimer J."/>
            <person name="Lui A."/>
            <person name="MacDonald P.J.P."/>
            <person name="McCowen C."/>
            <person name="Montmayeur A."/>
            <person name="Murphy C."/>
            <person name="Neiman D."/>
            <person name="Pearson M."/>
            <person name="Priest M."/>
            <person name="Roberts A."/>
            <person name="Saif S."/>
            <person name="Shea T."/>
            <person name="Sisk P."/>
            <person name="Stolte C."/>
            <person name="Sykes S."/>
            <person name="Wortman J."/>
            <person name="Nusbaum C."/>
            <person name="Birren B."/>
        </authorList>
    </citation>
    <scope>NUCLEOTIDE SEQUENCE [LARGE SCALE GENOMIC DNA]</scope>
    <source>
        <strain evidence="2 3">CL09T03C24</strain>
    </source>
</reference>
<accession>A0AAD2TR63</accession>
<feature type="signal peptide" evidence="1">
    <location>
        <begin position="1"/>
        <end position="22"/>
    </location>
</feature>
<comment type="caution">
    <text evidence="2">The sequence shown here is derived from an EMBL/GenBank/DDBJ whole genome shotgun (WGS) entry which is preliminary data.</text>
</comment>
<gene>
    <name evidence="2" type="ORF">HMPREF1059_01285</name>
</gene>
<protein>
    <recommendedName>
        <fullName evidence="4">DUF4493 domain-containing protein</fullName>
    </recommendedName>
</protein>
<dbReference type="InterPro" id="IPR038653">
    <property type="entry name" value="Put_CMD_sf"/>
</dbReference>
<evidence type="ECO:0000256" key="1">
    <source>
        <dbReference type="SAM" id="SignalP"/>
    </source>
</evidence>